<dbReference type="CDD" id="cd13778">
    <property type="entry name" value="Aar2_C"/>
    <property type="match status" value="1"/>
</dbReference>
<proteinExistence type="inferred from homology"/>
<organism evidence="6 7">
    <name type="scientific">Pseudocercospora musae</name>
    <dbReference type="NCBI Taxonomy" id="113226"/>
    <lineage>
        <taxon>Eukaryota</taxon>
        <taxon>Fungi</taxon>
        <taxon>Dikarya</taxon>
        <taxon>Ascomycota</taxon>
        <taxon>Pezizomycotina</taxon>
        <taxon>Dothideomycetes</taxon>
        <taxon>Dothideomycetidae</taxon>
        <taxon>Mycosphaerellales</taxon>
        <taxon>Mycosphaerellaceae</taxon>
        <taxon>Pseudocercospora</taxon>
    </lineage>
</organism>
<comment type="similarity">
    <text evidence="1">Belongs to the AAR2 family.</text>
</comment>
<feature type="compositionally biased region" description="Acidic residues" evidence="2">
    <location>
        <begin position="431"/>
        <end position="440"/>
    </location>
</feature>
<dbReference type="Pfam" id="PF20981">
    <property type="entry name" value="AAR2_1st"/>
    <property type="match status" value="1"/>
</dbReference>
<evidence type="ECO:0000259" key="5">
    <source>
        <dbReference type="Pfam" id="PF20981"/>
    </source>
</evidence>
<keyword evidence="3" id="KW-0732">Signal</keyword>
<feature type="domain" description="AAR2 N-terminal" evidence="5">
    <location>
        <begin position="6"/>
        <end position="150"/>
    </location>
</feature>
<dbReference type="Gene3D" id="2.60.34.20">
    <property type="match status" value="1"/>
</dbReference>
<feature type="domain" description="AAR2 C-terminal" evidence="4">
    <location>
        <begin position="190"/>
        <end position="352"/>
    </location>
</feature>
<dbReference type="InterPro" id="IPR038516">
    <property type="entry name" value="AAR2_N_sf"/>
</dbReference>
<comment type="caution">
    <text evidence="6">The sequence shown here is derived from an EMBL/GenBank/DDBJ whole genome shotgun (WGS) entry which is preliminary data.</text>
</comment>
<dbReference type="OrthoDB" id="201752at2759"/>
<dbReference type="PANTHER" id="PTHR12689">
    <property type="entry name" value="A1 CISTRON SPLICING FACTOR AAR2-RELATED"/>
    <property type="match status" value="1"/>
</dbReference>
<dbReference type="InterPro" id="IPR038514">
    <property type="entry name" value="AAR2_C_sf"/>
</dbReference>
<sequence>MESANTPALLLLGLPPSALAGIDLLSFTATLRFRGVKDLPPGFHFAFAGTSTAFSERHGLWFRIPGRTESRETPVFVAKWDAKEETLVAERDDAEKLRWRANLGSIWREGLTPYRQTSTPSSQDEAEEEVIDWPTLTSSITAALVSRITGGGSTRWRLTSASSARRDIEDIPGLNEDDEKELQADRELYFLPIDLKQTWREGATGRERTEAAQDRTWALNHVVEQHCTDGDINEIIGEMQFCFLMVLTLSNFSCLEQWKRILSLIFTSKSAVQTSPDFFIKAIAALRLQLQHCKDAEGGLIDLADEGSSLLKQLLVRFRKGVEGLTGTGVQDVVDELDDVEEYLRQDHGWQFGGDYARSGVLELEDGEQVQMESTAYDEDDETGEFAPQIVDLTPEQARLVGITAQDTRDLGLSLKQASLGGKVAQVGESSESDGDDEKEGEAGISAHSSKLQEVSDEEEDMQDVDEMDSRY</sequence>
<feature type="signal peptide" evidence="3">
    <location>
        <begin position="1"/>
        <end position="20"/>
    </location>
</feature>
<feature type="region of interest" description="Disordered" evidence="2">
    <location>
        <begin position="422"/>
        <end position="472"/>
    </location>
</feature>
<evidence type="ECO:0000313" key="7">
    <source>
        <dbReference type="Proteomes" id="UP000073492"/>
    </source>
</evidence>
<accession>A0A139IU58</accession>
<dbReference type="STRING" id="113226.A0A139IU58"/>
<dbReference type="AlphaFoldDB" id="A0A139IU58"/>
<dbReference type="CDD" id="cd13777">
    <property type="entry name" value="Aar2_N"/>
    <property type="match status" value="1"/>
</dbReference>
<gene>
    <name evidence="6" type="ORF">AC579_4588</name>
</gene>
<dbReference type="GO" id="GO:0000244">
    <property type="term" value="P:spliceosomal tri-snRNP complex assembly"/>
    <property type="evidence" value="ECO:0007669"/>
    <property type="project" value="TreeGrafter"/>
</dbReference>
<name>A0A139IU58_9PEZI</name>
<dbReference type="Proteomes" id="UP000073492">
    <property type="component" value="Unassembled WGS sequence"/>
</dbReference>
<evidence type="ECO:0000256" key="3">
    <source>
        <dbReference type="SAM" id="SignalP"/>
    </source>
</evidence>
<reference evidence="6 7" key="1">
    <citation type="submission" date="2015-07" db="EMBL/GenBank/DDBJ databases">
        <title>Comparative genomics of the Sigatoka disease complex on banana suggests a link between parallel evolutionary changes in Pseudocercospora fijiensis and Pseudocercospora eumusae and increased virulence on the banana host.</title>
        <authorList>
            <person name="Chang T.-C."/>
            <person name="Salvucci A."/>
            <person name="Crous P.W."/>
            <person name="Stergiopoulos I."/>
        </authorList>
    </citation>
    <scope>NUCLEOTIDE SEQUENCE [LARGE SCALE GENOMIC DNA]</scope>
    <source>
        <strain evidence="6 7">CBS 116634</strain>
    </source>
</reference>
<dbReference type="EMBL" id="LFZO01000011">
    <property type="protein sequence ID" value="KXT18086.1"/>
    <property type="molecule type" value="Genomic_DNA"/>
</dbReference>
<feature type="chain" id="PRO_5007297753" evidence="3">
    <location>
        <begin position="21"/>
        <end position="472"/>
    </location>
</feature>
<evidence type="ECO:0000256" key="2">
    <source>
        <dbReference type="SAM" id="MobiDB-lite"/>
    </source>
</evidence>
<evidence type="ECO:0000313" key="6">
    <source>
        <dbReference type="EMBL" id="KXT18086.1"/>
    </source>
</evidence>
<dbReference type="InterPro" id="IPR033648">
    <property type="entry name" value="AAR2_C"/>
</dbReference>
<evidence type="ECO:0000259" key="4">
    <source>
        <dbReference type="Pfam" id="PF05282"/>
    </source>
</evidence>
<dbReference type="Pfam" id="PF05282">
    <property type="entry name" value="AAR2"/>
    <property type="match status" value="1"/>
</dbReference>
<feature type="compositionally biased region" description="Acidic residues" evidence="2">
    <location>
        <begin position="455"/>
        <end position="472"/>
    </location>
</feature>
<dbReference type="Gene3D" id="1.25.40.550">
    <property type="entry name" value="Aar2, C-terminal domain-like"/>
    <property type="match status" value="1"/>
</dbReference>
<dbReference type="InterPro" id="IPR033647">
    <property type="entry name" value="Aar2_N"/>
</dbReference>
<dbReference type="PANTHER" id="PTHR12689:SF4">
    <property type="entry name" value="PROTEIN AAR2 HOMOLOG"/>
    <property type="match status" value="1"/>
</dbReference>
<keyword evidence="7" id="KW-1185">Reference proteome</keyword>
<dbReference type="InterPro" id="IPR007946">
    <property type="entry name" value="AAR2"/>
</dbReference>
<evidence type="ECO:0000256" key="1">
    <source>
        <dbReference type="ARBA" id="ARBA00006281"/>
    </source>
</evidence>
<protein>
    <submittedName>
        <fullName evidence="6">Uncharacterized protein</fullName>
    </submittedName>
</protein>